<feature type="signal peptide" evidence="1">
    <location>
        <begin position="1"/>
        <end position="28"/>
    </location>
</feature>
<organism evidence="2 3">
    <name type="scientific">Kibdelosporangium phytohabitans</name>
    <dbReference type="NCBI Taxonomy" id="860235"/>
    <lineage>
        <taxon>Bacteria</taxon>
        <taxon>Bacillati</taxon>
        <taxon>Actinomycetota</taxon>
        <taxon>Actinomycetes</taxon>
        <taxon>Pseudonocardiales</taxon>
        <taxon>Pseudonocardiaceae</taxon>
        <taxon>Kibdelosporangium</taxon>
    </lineage>
</organism>
<evidence type="ECO:0008006" key="4">
    <source>
        <dbReference type="Google" id="ProtNLM"/>
    </source>
</evidence>
<protein>
    <recommendedName>
        <fullName evidence="4">GLTT repeat-containing protein</fullName>
    </recommendedName>
</protein>
<dbReference type="RefSeq" id="WP_054296268.1">
    <property type="nucleotide sequence ID" value="NZ_CP012752.1"/>
</dbReference>
<gene>
    <name evidence="2" type="ORF">AOZ06_52745</name>
</gene>
<feature type="chain" id="PRO_5006035939" description="GLTT repeat-containing protein" evidence="1">
    <location>
        <begin position="29"/>
        <end position="296"/>
    </location>
</feature>
<proteinExistence type="predicted"/>
<keyword evidence="3" id="KW-1185">Reference proteome</keyword>
<reference evidence="2 3" key="1">
    <citation type="submission" date="2015-07" db="EMBL/GenBank/DDBJ databases">
        <title>Genome sequencing of Kibdelosporangium phytohabitans.</title>
        <authorList>
            <person name="Qin S."/>
            <person name="Xing K."/>
        </authorList>
    </citation>
    <scope>NUCLEOTIDE SEQUENCE [LARGE SCALE GENOMIC DNA]</scope>
    <source>
        <strain evidence="2 3">KLBMP1111</strain>
    </source>
</reference>
<sequence>MRKTIRRGVLITATAACALGFGLTQASATTVPALPTVPQLPVTSLTDIGQKLGQNLGDSLIAPSSMPLPALPGEERALPTDMLANGSLLPTNGLPATGLPTDALATDALAIGQLGELTPLGGLTELANLGGLTDATQAIAPTNLGTPALSPTDLPLNVRQSPLPATPQLPSVDKLLDTPLTVLPVKDGKLPVELGIEHNDLPSHLIPDTSGVSVQGVPTGPLQDVTAVTDSVALPGTPVSAPGMQSISLPRELPLDVPTSTIPSLKQLTSGGLTGAVQAPAGLPQLPTGLTSLPLA</sequence>
<dbReference type="EMBL" id="CP012752">
    <property type="protein sequence ID" value="ALG14398.1"/>
    <property type="molecule type" value="Genomic_DNA"/>
</dbReference>
<dbReference type="AlphaFoldDB" id="A0A0N9I838"/>
<evidence type="ECO:0000313" key="2">
    <source>
        <dbReference type="EMBL" id="ALG14398.1"/>
    </source>
</evidence>
<dbReference type="OrthoDB" id="3666216at2"/>
<name>A0A0N9I838_9PSEU</name>
<evidence type="ECO:0000313" key="3">
    <source>
        <dbReference type="Proteomes" id="UP000063699"/>
    </source>
</evidence>
<accession>A0A0N9I838</accession>
<keyword evidence="1" id="KW-0732">Signal</keyword>
<dbReference type="KEGG" id="kphy:AOZ06_52745"/>
<evidence type="ECO:0000256" key="1">
    <source>
        <dbReference type="SAM" id="SignalP"/>
    </source>
</evidence>
<dbReference type="Proteomes" id="UP000063699">
    <property type="component" value="Chromosome"/>
</dbReference>